<evidence type="ECO:0000313" key="2">
    <source>
        <dbReference type="EMBL" id="SIS93932.1"/>
    </source>
</evidence>
<dbReference type="EMBL" id="FTOR01000002">
    <property type="protein sequence ID" value="SIS93932.1"/>
    <property type="molecule type" value="Genomic_DNA"/>
</dbReference>
<gene>
    <name evidence="2" type="ORF">SAMN05421788_102207</name>
</gene>
<keyword evidence="3" id="KW-1185">Reference proteome</keyword>
<protein>
    <submittedName>
        <fullName evidence="2">Uncharacterized protein</fullName>
    </submittedName>
</protein>
<keyword evidence="1" id="KW-0812">Transmembrane</keyword>
<keyword evidence="1" id="KW-0472">Membrane</keyword>
<dbReference type="STRING" id="477680.SAMN05421788_102207"/>
<feature type="transmembrane region" description="Helical" evidence="1">
    <location>
        <begin position="20"/>
        <end position="42"/>
    </location>
</feature>
<evidence type="ECO:0000313" key="3">
    <source>
        <dbReference type="Proteomes" id="UP000186917"/>
    </source>
</evidence>
<dbReference type="AlphaFoldDB" id="A0A1N7N6G2"/>
<sequence>MNKSIIRGHMFTWEGSCGPYGSYIVYLTNGFKVSFTFPALYLRDDTSFKNDR</sequence>
<proteinExistence type="predicted"/>
<accession>A0A1N7N6G2</accession>
<organism evidence="2 3">
    <name type="scientific">Filimonas lacunae</name>
    <dbReference type="NCBI Taxonomy" id="477680"/>
    <lineage>
        <taxon>Bacteria</taxon>
        <taxon>Pseudomonadati</taxon>
        <taxon>Bacteroidota</taxon>
        <taxon>Chitinophagia</taxon>
        <taxon>Chitinophagales</taxon>
        <taxon>Chitinophagaceae</taxon>
        <taxon>Filimonas</taxon>
    </lineage>
</organism>
<dbReference type="Proteomes" id="UP000186917">
    <property type="component" value="Unassembled WGS sequence"/>
</dbReference>
<evidence type="ECO:0000256" key="1">
    <source>
        <dbReference type="SAM" id="Phobius"/>
    </source>
</evidence>
<reference evidence="3" key="1">
    <citation type="submission" date="2017-01" db="EMBL/GenBank/DDBJ databases">
        <authorList>
            <person name="Varghese N."/>
            <person name="Submissions S."/>
        </authorList>
    </citation>
    <scope>NUCLEOTIDE SEQUENCE [LARGE SCALE GENOMIC DNA]</scope>
    <source>
        <strain evidence="3">DSM 21054</strain>
    </source>
</reference>
<keyword evidence="1" id="KW-1133">Transmembrane helix</keyword>
<name>A0A1N7N6G2_9BACT</name>